<organism evidence="2 3">
    <name type="scientific">Enterococcus camelliae</name>
    <dbReference type="NCBI Taxonomy" id="453959"/>
    <lineage>
        <taxon>Bacteria</taxon>
        <taxon>Bacillati</taxon>
        <taxon>Bacillota</taxon>
        <taxon>Bacilli</taxon>
        <taxon>Lactobacillales</taxon>
        <taxon>Enterococcaceae</taxon>
        <taxon>Enterococcus</taxon>
    </lineage>
</organism>
<name>A0ABW5TKM3_9ENTE</name>
<dbReference type="Pfam" id="PF04127">
    <property type="entry name" value="DFP"/>
    <property type="match status" value="2"/>
</dbReference>
<protein>
    <submittedName>
        <fullName evidence="2">Phosphopantothenate--cysteine ligase</fullName>
        <ecNumber evidence="2">6.3.2.5</ecNumber>
    </submittedName>
</protein>
<dbReference type="Proteomes" id="UP001597427">
    <property type="component" value="Unassembled WGS sequence"/>
</dbReference>
<dbReference type="NCBIfam" id="TIGR02114">
    <property type="entry name" value="coaB_strep"/>
    <property type="match status" value="1"/>
</dbReference>
<keyword evidence="2" id="KW-0436">Ligase</keyword>
<dbReference type="InterPro" id="IPR011848">
    <property type="entry name" value="CoaB_strep"/>
</dbReference>
<dbReference type="InterPro" id="IPR035929">
    <property type="entry name" value="CoaB-like_sf"/>
</dbReference>
<sequence length="252" mass="27791">MRVLITLGGTSEKIDDVRSITNHATGQLGTMIAEAFQKSGAEVDVIASSSAHKPKESNHLHVTVIQDTHSLNLALTNLLAVHTYDAVIHSMAVSDFTTQTVYSEEQFLNQFNQWHQAHPTQELDKETFASMLGDQLPKKESKLSSKTDHLILVLQKTPKVIQIIKTMQPQTCLVGFKLLVNVSKEELFQVAEASRKKSHADYVLANDLTSIENNQHTGYLLDATGIIAQAETKQGIAQLIVNQMQNHANQGA</sequence>
<dbReference type="SUPFAM" id="SSF102645">
    <property type="entry name" value="CoaB-like"/>
    <property type="match status" value="1"/>
</dbReference>
<dbReference type="RefSeq" id="WP_379980286.1">
    <property type="nucleotide sequence ID" value="NZ_JBHUMO010000030.1"/>
</dbReference>
<accession>A0ABW5TKM3</accession>
<evidence type="ECO:0000313" key="3">
    <source>
        <dbReference type="Proteomes" id="UP001597427"/>
    </source>
</evidence>
<feature type="domain" description="DNA/pantothenate metabolism flavoprotein C-terminal" evidence="1">
    <location>
        <begin position="2"/>
        <end position="103"/>
    </location>
</feature>
<comment type="caution">
    <text evidence="2">The sequence shown here is derived from an EMBL/GenBank/DDBJ whole genome shotgun (WGS) entry which is preliminary data.</text>
</comment>
<feature type="domain" description="DNA/pantothenate metabolism flavoprotein C-terminal" evidence="1">
    <location>
        <begin position="139"/>
        <end position="245"/>
    </location>
</feature>
<dbReference type="Gene3D" id="3.40.50.10300">
    <property type="entry name" value="CoaB-like"/>
    <property type="match status" value="1"/>
</dbReference>
<dbReference type="EC" id="6.3.2.5" evidence="2"/>
<evidence type="ECO:0000313" key="2">
    <source>
        <dbReference type="EMBL" id="MFD2728661.1"/>
    </source>
</evidence>
<dbReference type="EMBL" id="JBHUMO010000030">
    <property type="protein sequence ID" value="MFD2728661.1"/>
    <property type="molecule type" value="Genomic_DNA"/>
</dbReference>
<evidence type="ECO:0000259" key="1">
    <source>
        <dbReference type="Pfam" id="PF04127"/>
    </source>
</evidence>
<keyword evidence="3" id="KW-1185">Reference proteome</keyword>
<proteinExistence type="predicted"/>
<gene>
    <name evidence="2" type="ORF">ACFSR0_04360</name>
</gene>
<dbReference type="InterPro" id="IPR007085">
    <property type="entry name" value="DNA/pantothenate-metab_flavo_C"/>
</dbReference>
<dbReference type="GO" id="GO:0004632">
    <property type="term" value="F:phosphopantothenate--cysteine ligase activity"/>
    <property type="evidence" value="ECO:0007669"/>
    <property type="project" value="UniProtKB-EC"/>
</dbReference>
<reference evidence="3" key="1">
    <citation type="journal article" date="2019" name="Int. J. Syst. Evol. Microbiol.">
        <title>The Global Catalogue of Microorganisms (GCM) 10K type strain sequencing project: providing services to taxonomists for standard genome sequencing and annotation.</title>
        <authorList>
            <consortium name="The Broad Institute Genomics Platform"/>
            <consortium name="The Broad Institute Genome Sequencing Center for Infectious Disease"/>
            <person name="Wu L."/>
            <person name="Ma J."/>
        </authorList>
    </citation>
    <scope>NUCLEOTIDE SEQUENCE [LARGE SCALE GENOMIC DNA]</scope>
    <source>
        <strain evidence="3">TISTR 932</strain>
    </source>
</reference>
<dbReference type="NCBIfam" id="NF005231">
    <property type="entry name" value="PRK06732.1"/>
    <property type="match status" value="1"/>
</dbReference>